<sequence length="391" mass="45512">MEEIVTSLGDYRTQNAADHCRKTLQLVIDNAVDTVGNKILELLETVAEKMTPSINRFLMEGAELLNQDCNTVDRLMKYLDDNLVTLHSQLNVDNFDRILAIIWEKLSLLMYALVESNLEKRRPPSFFANLSETLKVLVSFFRQGDESESREWNNEVLQKMEHLLLVHGLETSELIHQYFKERLMAQRDLETPSLGILTVRLQFVEDILRVEIMNARNIRPMDSNGVLRKHVTLRHFQQNKHLGKNRNKGSCDPYVKVHLLPEEKFVGVPIPRTKTHKKTLFPLFDENYTLHLTPEQRQMKDAMVQFVIKDQDFLGMRNEFIGETFISFSDIPKTEMTVGLEQMEQVHLKLSRPASLGSETVRALDHRQGDKLARDFIKKEKSKMIYKDYPN</sequence>
<accession>A0A7R9B7Q0</accession>
<comment type="similarity">
    <text evidence="1">Belongs to the unc-13 family.</text>
</comment>
<evidence type="ECO:0000259" key="4">
    <source>
        <dbReference type="PROSITE" id="PS51259"/>
    </source>
</evidence>
<feature type="domain" description="C2" evidence="3">
    <location>
        <begin position="188"/>
        <end position="341"/>
    </location>
</feature>
<dbReference type="PANTHER" id="PTHR45999:SF2">
    <property type="entry name" value="PROTEIN UNC-13 HOMOLOG 4B"/>
    <property type="match status" value="1"/>
</dbReference>
<organism evidence="5">
    <name type="scientific">Timema shepardi</name>
    <name type="common">Walking stick</name>
    <dbReference type="NCBI Taxonomy" id="629360"/>
    <lineage>
        <taxon>Eukaryota</taxon>
        <taxon>Metazoa</taxon>
        <taxon>Ecdysozoa</taxon>
        <taxon>Arthropoda</taxon>
        <taxon>Hexapoda</taxon>
        <taxon>Insecta</taxon>
        <taxon>Pterygota</taxon>
        <taxon>Neoptera</taxon>
        <taxon>Polyneoptera</taxon>
        <taxon>Phasmatodea</taxon>
        <taxon>Timematodea</taxon>
        <taxon>Timematoidea</taxon>
        <taxon>Timematidae</taxon>
        <taxon>Timema</taxon>
    </lineage>
</organism>
<evidence type="ECO:0000313" key="5">
    <source>
        <dbReference type="EMBL" id="CAD7266619.1"/>
    </source>
</evidence>
<dbReference type="PROSITE" id="PS50004">
    <property type="entry name" value="C2"/>
    <property type="match status" value="1"/>
</dbReference>
<dbReference type="Gene3D" id="2.60.40.150">
    <property type="entry name" value="C2 domain"/>
    <property type="match status" value="1"/>
</dbReference>
<protein>
    <recommendedName>
        <fullName evidence="6">C2 domain-containing protein</fullName>
    </recommendedName>
</protein>
<dbReference type="PROSITE" id="PS51259">
    <property type="entry name" value="MHD2"/>
    <property type="match status" value="1"/>
</dbReference>
<feature type="domain" description="MHD2" evidence="4">
    <location>
        <begin position="69"/>
        <end position="178"/>
    </location>
</feature>
<keyword evidence="2" id="KW-0268">Exocytosis</keyword>
<evidence type="ECO:0008006" key="6">
    <source>
        <dbReference type="Google" id="ProtNLM"/>
    </source>
</evidence>
<dbReference type="GO" id="GO:0099503">
    <property type="term" value="C:secretory vesicle"/>
    <property type="evidence" value="ECO:0007669"/>
    <property type="project" value="TreeGrafter"/>
</dbReference>
<dbReference type="InterPro" id="IPR000008">
    <property type="entry name" value="C2_dom"/>
</dbReference>
<reference evidence="5" key="1">
    <citation type="submission" date="2020-11" db="EMBL/GenBank/DDBJ databases">
        <authorList>
            <person name="Tran Van P."/>
        </authorList>
    </citation>
    <scope>NUCLEOTIDE SEQUENCE</scope>
</reference>
<dbReference type="GO" id="GO:0006887">
    <property type="term" value="P:exocytosis"/>
    <property type="evidence" value="ECO:0007669"/>
    <property type="project" value="UniProtKB-KW"/>
</dbReference>
<dbReference type="InterPro" id="IPR052095">
    <property type="entry name" value="UNC-13_domain"/>
</dbReference>
<dbReference type="InterPro" id="IPR035892">
    <property type="entry name" value="C2_domain_sf"/>
</dbReference>
<dbReference type="Pfam" id="PF00168">
    <property type="entry name" value="C2"/>
    <property type="match status" value="1"/>
</dbReference>
<evidence type="ECO:0000256" key="1">
    <source>
        <dbReference type="ARBA" id="ARBA00005823"/>
    </source>
</evidence>
<dbReference type="CDD" id="cd04009">
    <property type="entry name" value="C2B_Munc13-like"/>
    <property type="match status" value="1"/>
</dbReference>
<dbReference type="EMBL" id="OC007316">
    <property type="protein sequence ID" value="CAD7266619.1"/>
    <property type="molecule type" value="Genomic_DNA"/>
</dbReference>
<dbReference type="AlphaFoldDB" id="A0A7R9B7Q0"/>
<evidence type="ECO:0000256" key="2">
    <source>
        <dbReference type="ARBA" id="ARBA00022483"/>
    </source>
</evidence>
<proteinExistence type="inferred from homology"/>
<dbReference type="PANTHER" id="PTHR45999">
    <property type="entry name" value="UNC-13-4A, ISOFORM B"/>
    <property type="match status" value="1"/>
</dbReference>
<dbReference type="SUPFAM" id="SSF49562">
    <property type="entry name" value="C2 domain (Calcium/lipid-binding domain, CaLB)"/>
    <property type="match status" value="1"/>
</dbReference>
<gene>
    <name evidence="5" type="ORF">TSIB3V08_LOCUS10635</name>
</gene>
<dbReference type="SMART" id="SM00239">
    <property type="entry name" value="C2"/>
    <property type="match status" value="1"/>
</dbReference>
<evidence type="ECO:0000259" key="3">
    <source>
        <dbReference type="PROSITE" id="PS50004"/>
    </source>
</evidence>
<name>A0A7R9B7Q0_TIMSH</name>
<dbReference type="InterPro" id="IPR014772">
    <property type="entry name" value="Munc13_dom-2"/>
</dbReference>